<feature type="transmembrane region" description="Helical" evidence="1">
    <location>
        <begin position="24"/>
        <end position="46"/>
    </location>
</feature>
<proteinExistence type="predicted"/>
<gene>
    <name evidence="2" type="ORF">P775_01760</name>
</gene>
<reference evidence="2 3" key="1">
    <citation type="submission" date="2013-09" db="EMBL/GenBank/DDBJ databases">
        <title>Genome sequencing of Phaeobacter antarcticus sp. nov. SM1211.</title>
        <authorList>
            <person name="Zhang X.-Y."/>
            <person name="Liu C."/>
            <person name="Chen X.-L."/>
            <person name="Xie B.-B."/>
            <person name="Qin Q.-L."/>
            <person name="Rong J.-C."/>
            <person name="Zhang Y.-Z."/>
        </authorList>
    </citation>
    <scope>NUCLEOTIDE SEQUENCE [LARGE SCALE GENOMIC DNA]</scope>
    <source>
        <strain evidence="2 3">SM1211</strain>
    </source>
</reference>
<keyword evidence="1" id="KW-1133">Transmembrane helix</keyword>
<dbReference type="OrthoDB" id="7874989at2"/>
<accession>A0A2G8RKB2</accession>
<dbReference type="Proteomes" id="UP000231259">
    <property type="component" value="Unassembled WGS sequence"/>
</dbReference>
<keyword evidence="1" id="KW-0812">Transmembrane</keyword>
<dbReference type="RefSeq" id="WP_099909330.1">
    <property type="nucleotide sequence ID" value="NZ_AWWI01000019.1"/>
</dbReference>
<comment type="caution">
    <text evidence="2">The sequence shown here is derived from an EMBL/GenBank/DDBJ whole genome shotgun (WGS) entry which is preliminary data.</text>
</comment>
<keyword evidence="1" id="KW-0472">Membrane</keyword>
<evidence type="ECO:0000256" key="1">
    <source>
        <dbReference type="SAM" id="Phobius"/>
    </source>
</evidence>
<protein>
    <submittedName>
        <fullName evidence="2">Uncharacterized protein</fullName>
    </submittedName>
</protein>
<dbReference type="AlphaFoldDB" id="A0A2G8RKB2"/>
<feature type="transmembrane region" description="Helical" evidence="1">
    <location>
        <begin position="94"/>
        <end position="114"/>
    </location>
</feature>
<name>A0A2G8RKB2_9RHOB</name>
<dbReference type="EMBL" id="AWWI01000019">
    <property type="protein sequence ID" value="PIL21942.1"/>
    <property type="molecule type" value="Genomic_DNA"/>
</dbReference>
<sequence length="115" mass="12700">MSLLVLIFGLPVVAFLILLLSKPGATYLATAFTILLLCVLAAFYILPLGPSSGPDDWFHGVELLPLYGTLAAVAFSAPIQAWRWWRLRRQKPTYPVILSIAVLLTMHVGLLLILR</sequence>
<organism evidence="2 3">
    <name type="scientific">Puniceibacterium antarcticum</name>
    <dbReference type="NCBI Taxonomy" id="1206336"/>
    <lineage>
        <taxon>Bacteria</taxon>
        <taxon>Pseudomonadati</taxon>
        <taxon>Pseudomonadota</taxon>
        <taxon>Alphaproteobacteria</taxon>
        <taxon>Rhodobacterales</taxon>
        <taxon>Paracoccaceae</taxon>
        <taxon>Puniceibacterium</taxon>
    </lineage>
</organism>
<evidence type="ECO:0000313" key="2">
    <source>
        <dbReference type="EMBL" id="PIL21942.1"/>
    </source>
</evidence>
<evidence type="ECO:0000313" key="3">
    <source>
        <dbReference type="Proteomes" id="UP000231259"/>
    </source>
</evidence>
<keyword evidence="3" id="KW-1185">Reference proteome</keyword>
<feature type="transmembrane region" description="Helical" evidence="1">
    <location>
        <begin position="58"/>
        <end position="82"/>
    </location>
</feature>